<evidence type="ECO:0000313" key="2">
    <source>
        <dbReference type="Proteomes" id="UP000031563"/>
    </source>
</evidence>
<gene>
    <name evidence="1" type="ORF">QY95_03198</name>
</gene>
<dbReference type="EMBL" id="JWIR02000062">
    <property type="protein sequence ID" value="KKB36334.1"/>
    <property type="molecule type" value="Genomic_DNA"/>
</dbReference>
<comment type="caution">
    <text evidence="1">The sequence shown here is derived from an EMBL/GenBank/DDBJ whole genome shotgun (WGS) entry which is preliminary data.</text>
</comment>
<keyword evidence="2" id="KW-1185">Reference proteome</keyword>
<organism evidence="1 2">
    <name type="scientific">Bacillus thermotolerans</name>
    <name type="common">Quasibacillus thermotolerans</name>
    <dbReference type="NCBI Taxonomy" id="1221996"/>
    <lineage>
        <taxon>Bacteria</taxon>
        <taxon>Bacillati</taxon>
        <taxon>Bacillota</taxon>
        <taxon>Bacilli</taxon>
        <taxon>Bacillales</taxon>
        <taxon>Bacillaceae</taxon>
        <taxon>Bacillus</taxon>
    </lineage>
</organism>
<name>A0A0F5HMW8_BACTR</name>
<protein>
    <submittedName>
        <fullName evidence="1">Uncharacterized protein</fullName>
    </submittedName>
</protein>
<dbReference type="AlphaFoldDB" id="A0A0F5HMW8"/>
<sequence>MVSKTSREWRQKHKAQQEGTLTKREGFGIFSLLVSSII</sequence>
<accession>A0A0F5HSI3</accession>
<dbReference type="Proteomes" id="UP000031563">
    <property type="component" value="Unassembled WGS sequence"/>
</dbReference>
<evidence type="ECO:0000313" key="1">
    <source>
        <dbReference type="EMBL" id="KKB36334.1"/>
    </source>
</evidence>
<reference evidence="1" key="1">
    <citation type="submission" date="2015-02" db="EMBL/GenBank/DDBJ databases">
        <title>Genome Assembly of Bacillaceae bacterium MTCC 8252.</title>
        <authorList>
            <person name="Verma A."/>
            <person name="Khatri I."/>
            <person name="Mual P."/>
            <person name="Subramanian S."/>
            <person name="Krishnamurthi S."/>
        </authorList>
    </citation>
    <scope>NUCLEOTIDE SEQUENCE [LARGE SCALE GENOMIC DNA]</scope>
    <source>
        <strain evidence="1">MTCC 8252</strain>
    </source>
</reference>
<dbReference type="STRING" id="1221996.QY95_03198"/>
<accession>A0A0F5HMW8</accession>
<proteinExistence type="predicted"/>